<protein>
    <submittedName>
        <fullName evidence="3">NmrA family NAD(P)-binding protein</fullName>
    </submittedName>
</protein>
<proteinExistence type="predicted"/>
<dbReference type="Gene3D" id="3.40.50.720">
    <property type="entry name" value="NAD(P)-binding Rossmann-like Domain"/>
    <property type="match status" value="1"/>
</dbReference>
<dbReference type="Pfam" id="PF05368">
    <property type="entry name" value="NmrA"/>
    <property type="match status" value="1"/>
</dbReference>
<keyword evidence="4" id="KW-1185">Reference proteome</keyword>
<dbReference type="InterPro" id="IPR051604">
    <property type="entry name" value="Ergot_Alk_Oxidoreductase"/>
</dbReference>
<feature type="compositionally biased region" description="Low complexity" evidence="1">
    <location>
        <begin position="8"/>
        <end position="18"/>
    </location>
</feature>
<feature type="region of interest" description="Disordered" evidence="1">
    <location>
        <begin position="1"/>
        <end position="24"/>
    </location>
</feature>
<name>A0ABU1AY84_9BACT</name>
<dbReference type="PANTHER" id="PTHR43162">
    <property type="match status" value="1"/>
</dbReference>
<dbReference type="PANTHER" id="PTHR43162:SF1">
    <property type="entry name" value="PRESTALK A DIFFERENTIATION PROTEIN A"/>
    <property type="match status" value="1"/>
</dbReference>
<gene>
    <name evidence="3" type="ORF">QEH52_16420</name>
</gene>
<dbReference type="InterPro" id="IPR036291">
    <property type="entry name" value="NAD(P)-bd_dom_sf"/>
</dbReference>
<dbReference type="Proteomes" id="UP001225316">
    <property type="component" value="Unassembled WGS sequence"/>
</dbReference>
<organism evidence="3 4">
    <name type="scientific">Thalassobacterium maritimum</name>
    <dbReference type="NCBI Taxonomy" id="3041265"/>
    <lineage>
        <taxon>Bacteria</taxon>
        <taxon>Pseudomonadati</taxon>
        <taxon>Verrucomicrobiota</taxon>
        <taxon>Opitutia</taxon>
        <taxon>Puniceicoccales</taxon>
        <taxon>Coraliomargaritaceae</taxon>
        <taxon>Thalassobacterium</taxon>
    </lineage>
</organism>
<dbReference type="RefSeq" id="WP_308951915.1">
    <property type="nucleotide sequence ID" value="NZ_JARXHW010000052.1"/>
</dbReference>
<feature type="domain" description="NmrA-like" evidence="2">
    <location>
        <begin position="118"/>
        <end position="250"/>
    </location>
</feature>
<evidence type="ECO:0000259" key="2">
    <source>
        <dbReference type="Pfam" id="PF05368"/>
    </source>
</evidence>
<dbReference type="SUPFAM" id="SSF51735">
    <property type="entry name" value="NAD(P)-binding Rossmann-fold domains"/>
    <property type="match status" value="1"/>
</dbReference>
<accession>A0ABU1AY84</accession>
<evidence type="ECO:0000313" key="3">
    <source>
        <dbReference type="EMBL" id="MDQ8209112.1"/>
    </source>
</evidence>
<comment type="caution">
    <text evidence="3">The sequence shown here is derived from an EMBL/GenBank/DDBJ whole genome shotgun (WGS) entry which is preliminary data.</text>
</comment>
<dbReference type="Gene3D" id="3.90.25.10">
    <property type="entry name" value="UDP-galactose 4-epimerase, domain 1"/>
    <property type="match status" value="1"/>
</dbReference>
<reference evidence="3 4" key="1">
    <citation type="submission" date="2023-04" db="EMBL/GenBank/DDBJ databases">
        <title>A novel bacteria isolated from coastal sediment.</title>
        <authorList>
            <person name="Liu X.-J."/>
            <person name="Du Z.-J."/>
        </authorList>
    </citation>
    <scope>NUCLEOTIDE SEQUENCE [LARGE SCALE GENOMIC DNA]</scope>
    <source>
        <strain evidence="3 4">SDUM461003</strain>
    </source>
</reference>
<dbReference type="InterPro" id="IPR008030">
    <property type="entry name" value="NmrA-like"/>
</dbReference>
<dbReference type="EMBL" id="JARXHW010000052">
    <property type="protein sequence ID" value="MDQ8209112.1"/>
    <property type="molecule type" value="Genomic_DNA"/>
</dbReference>
<sequence>MKTKTHNQTHTSTPSTTTLVIGGNGKTGRRVVERLVAQGRSVRIGSRSASPSFDWHDSSNWRDVLDGIHEMYVAYHPDLAVPGASEDIRELVAIAKEKGVRKIVLLSGRGEEEAQLCERIVLHCGVPATVVRCSWFNQNFTESFLHDMVLGGTIALPVSTVREPFVDAEDIADVAVAALTEDGHAGQIYEITGPRLLSFAETAQAIAAQTGRAVQFVEIPMDDFVAGLRAADLPEGMVQLIQYLFTQVLDGRNESLGDGVQRALGRAPRDFSEFVADAHASHAWDA</sequence>
<evidence type="ECO:0000256" key="1">
    <source>
        <dbReference type="SAM" id="MobiDB-lite"/>
    </source>
</evidence>
<evidence type="ECO:0000313" key="4">
    <source>
        <dbReference type="Proteomes" id="UP001225316"/>
    </source>
</evidence>